<proteinExistence type="predicted"/>
<dbReference type="GO" id="GO:0047443">
    <property type="term" value="F:4-hydroxy-4-methyl-2-oxoglutarate aldolase activity"/>
    <property type="evidence" value="ECO:0007669"/>
    <property type="project" value="TreeGrafter"/>
</dbReference>
<dbReference type="GO" id="GO:0008948">
    <property type="term" value="F:oxaloacetate decarboxylase activity"/>
    <property type="evidence" value="ECO:0007669"/>
    <property type="project" value="TreeGrafter"/>
</dbReference>
<dbReference type="Gene3D" id="3.50.30.40">
    <property type="entry name" value="Ribonuclease E inhibitor RraA/RraA-like"/>
    <property type="match status" value="1"/>
</dbReference>
<dbReference type="AlphaFoldDB" id="A0A6A5WRY9"/>
<gene>
    <name evidence="2" type="ORF">P154DRAFT_460397</name>
</gene>
<name>A0A6A5WRY9_9PLEO</name>
<dbReference type="PANTHER" id="PTHR33254">
    <property type="entry name" value="4-HYDROXY-4-METHYL-2-OXOGLUTARATE ALDOLASE 3-RELATED"/>
    <property type="match status" value="1"/>
</dbReference>
<dbReference type="Pfam" id="PF03737">
    <property type="entry name" value="RraA-like"/>
    <property type="match status" value="1"/>
</dbReference>
<keyword evidence="3" id="KW-1185">Reference proteome</keyword>
<protein>
    <submittedName>
        <fullName evidence="2">RraA-like protein</fullName>
    </submittedName>
</protein>
<dbReference type="CDD" id="cd16841">
    <property type="entry name" value="RraA_family"/>
    <property type="match status" value="1"/>
</dbReference>
<evidence type="ECO:0000313" key="2">
    <source>
        <dbReference type="EMBL" id="KAF2003714.1"/>
    </source>
</evidence>
<dbReference type="GO" id="GO:0046872">
    <property type="term" value="F:metal ion binding"/>
    <property type="evidence" value="ECO:0007669"/>
    <property type="project" value="UniProtKB-KW"/>
</dbReference>
<dbReference type="SUPFAM" id="SSF89562">
    <property type="entry name" value="RraA-like"/>
    <property type="match status" value="1"/>
</dbReference>
<feature type="non-terminal residue" evidence="2">
    <location>
        <position position="251"/>
    </location>
</feature>
<feature type="binding site" evidence="1">
    <location>
        <position position="148"/>
    </location>
    <ligand>
        <name>substrate</name>
    </ligand>
</feature>
<feature type="binding site" evidence="1">
    <location>
        <begin position="126"/>
        <end position="129"/>
    </location>
    <ligand>
        <name>substrate</name>
    </ligand>
</feature>
<keyword evidence="1" id="KW-0479">Metal-binding</keyword>
<dbReference type="EMBL" id="ML977571">
    <property type="protein sequence ID" value="KAF2003714.1"/>
    <property type="molecule type" value="Genomic_DNA"/>
</dbReference>
<dbReference type="InterPro" id="IPR005493">
    <property type="entry name" value="RraA/RraA-like"/>
</dbReference>
<dbReference type="Proteomes" id="UP000799779">
    <property type="component" value="Unassembled WGS sequence"/>
</dbReference>
<accession>A0A6A5WRY9</accession>
<dbReference type="PANTHER" id="PTHR33254:SF4">
    <property type="entry name" value="4-HYDROXY-4-METHYL-2-OXOGLUTARATE ALDOLASE 3-RELATED"/>
    <property type="match status" value="1"/>
</dbReference>
<keyword evidence="1" id="KW-0460">Magnesium</keyword>
<reference evidence="2" key="1">
    <citation type="journal article" date="2020" name="Stud. Mycol.">
        <title>101 Dothideomycetes genomes: a test case for predicting lifestyles and emergence of pathogens.</title>
        <authorList>
            <person name="Haridas S."/>
            <person name="Albert R."/>
            <person name="Binder M."/>
            <person name="Bloem J."/>
            <person name="Labutti K."/>
            <person name="Salamov A."/>
            <person name="Andreopoulos B."/>
            <person name="Baker S."/>
            <person name="Barry K."/>
            <person name="Bills G."/>
            <person name="Bluhm B."/>
            <person name="Cannon C."/>
            <person name="Castanera R."/>
            <person name="Culley D."/>
            <person name="Daum C."/>
            <person name="Ezra D."/>
            <person name="Gonzalez J."/>
            <person name="Henrissat B."/>
            <person name="Kuo A."/>
            <person name="Liang C."/>
            <person name="Lipzen A."/>
            <person name="Lutzoni F."/>
            <person name="Magnuson J."/>
            <person name="Mondo S."/>
            <person name="Nolan M."/>
            <person name="Ohm R."/>
            <person name="Pangilinan J."/>
            <person name="Park H.-J."/>
            <person name="Ramirez L."/>
            <person name="Alfaro M."/>
            <person name="Sun H."/>
            <person name="Tritt A."/>
            <person name="Yoshinaga Y."/>
            <person name="Zwiers L.-H."/>
            <person name="Turgeon B."/>
            <person name="Goodwin S."/>
            <person name="Spatafora J."/>
            <person name="Crous P."/>
            <person name="Grigoriev I."/>
        </authorList>
    </citation>
    <scope>NUCLEOTIDE SEQUENCE</scope>
    <source>
        <strain evidence="2">CBS 123094</strain>
    </source>
</reference>
<evidence type="ECO:0000313" key="3">
    <source>
        <dbReference type="Proteomes" id="UP000799779"/>
    </source>
</evidence>
<comment type="cofactor">
    <cofactor evidence="1">
        <name>Mg(2+)</name>
        <dbReference type="ChEBI" id="CHEBI:18420"/>
    </cofactor>
</comment>
<dbReference type="OrthoDB" id="1476984at2759"/>
<evidence type="ECO:0000256" key="1">
    <source>
        <dbReference type="PIRSR" id="PIRSR605493-1"/>
    </source>
</evidence>
<feature type="binding site" evidence="1">
    <location>
        <position position="149"/>
    </location>
    <ligand>
        <name>Mg(2+)</name>
        <dbReference type="ChEBI" id="CHEBI:18420"/>
    </ligand>
</feature>
<sequence>MFSLFRRTMSTTSGSRWKELSKYSACDVADALLKLKVPGAGFLVDISPIPTQSNLTSPLLSKIIAPASTVLMIPKASPSFPTPQKGNKEDYVPSNIEPGVPYADLIPPDSIVLISQPPRQACAVMGGIMAARMKHLGAKAVVVDGRVRDLATLAQLSDAVPVWSKGTSIIGAGAESKFHAIGVPVQIGEVVVEEGDIVMVDLVERGVVVVPRGRVEEVLGLLPGLVGADERVMGDVEAGVSVREAFARHRS</sequence>
<dbReference type="InterPro" id="IPR036704">
    <property type="entry name" value="RraA/RraA-like_sf"/>
</dbReference>
<organism evidence="2 3">
    <name type="scientific">Amniculicola lignicola CBS 123094</name>
    <dbReference type="NCBI Taxonomy" id="1392246"/>
    <lineage>
        <taxon>Eukaryota</taxon>
        <taxon>Fungi</taxon>
        <taxon>Dikarya</taxon>
        <taxon>Ascomycota</taxon>
        <taxon>Pezizomycotina</taxon>
        <taxon>Dothideomycetes</taxon>
        <taxon>Pleosporomycetidae</taxon>
        <taxon>Pleosporales</taxon>
        <taxon>Amniculicolaceae</taxon>
        <taxon>Amniculicola</taxon>
    </lineage>
</organism>